<evidence type="ECO:0000313" key="10">
    <source>
        <dbReference type="EMBL" id="GAA0468480.1"/>
    </source>
</evidence>
<comment type="caution">
    <text evidence="10">The sequence shown here is derived from an EMBL/GenBank/DDBJ whole genome shotgun (WGS) entry which is preliminary data.</text>
</comment>
<dbReference type="RefSeq" id="WP_229953811.1">
    <property type="nucleotide sequence ID" value="NZ_BAAAEM010000002.1"/>
</dbReference>
<feature type="transmembrane region" description="Helical" evidence="8">
    <location>
        <begin position="146"/>
        <end position="164"/>
    </location>
</feature>
<evidence type="ECO:0000256" key="1">
    <source>
        <dbReference type="ARBA" id="ARBA00004236"/>
    </source>
</evidence>
<name>A0ABN1A664_9SPHN</name>
<sequence>MTEDRKWPDEVIQLLRTTQQHHVQLSLMADHKANMLIGATFVVFTLAIGQSHASSFSLPLLILAISAFCAAGLAAIAVMPATKIRAGANPNMLFFGAFSKISEDEFKDQLLAENFVDQETVYRTMLRDIYQMGIVLERKKYRYLGLAYRVFLLGLSMTFVTYLAEQFAGPLL</sequence>
<accession>A0ABN1A664</accession>
<keyword evidence="7 8" id="KW-0472">Membrane</keyword>
<proteinExistence type="predicted"/>
<evidence type="ECO:0000259" key="9">
    <source>
        <dbReference type="Pfam" id="PF18967"/>
    </source>
</evidence>
<dbReference type="EMBL" id="BAAAEM010000002">
    <property type="protein sequence ID" value="GAA0468480.1"/>
    <property type="molecule type" value="Genomic_DNA"/>
</dbReference>
<keyword evidence="5 8" id="KW-1133">Transmembrane helix</keyword>
<feature type="transmembrane region" description="Helical" evidence="8">
    <location>
        <begin position="33"/>
        <end position="50"/>
    </location>
</feature>
<evidence type="ECO:0000256" key="4">
    <source>
        <dbReference type="ARBA" id="ARBA00022741"/>
    </source>
</evidence>
<evidence type="ECO:0000256" key="8">
    <source>
        <dbReference type="SAM" id="Phobius"/>
    </source>
</evidence>
<feature type="domain" description="Pycsar effector protein" evidence="9">
    <location>
        <begin position="14"/>
        <end position="161"/>
    </location>
</feature>
<organism evidence="10 11">
    <name type="scientific">Parasphingorhabdus litoris</name>
    <dbReference type="NCBI Taxonomy" id="394733"/>
    <lineage>
        <taxon>Bacteria</taxon>
        <taxon>Pseudomonadati</taxon>
        <taxon>Pseudomonadota</taxon>
        <taxon>Alphaproteobacteria</taxon>
        <taxon>Sphingomonadales</taxon>
        <taxon>Sphingomonadaceae</taxon>
        <taxon>Parasphingorhabdus</taxon>
    </lineage>
</organism>
<evidence type="ECO:0000256" key="5">
    <source>
        <dbReference type="ARBA" id="ARBA00022989"/>
    </source>
</evidence>
<evidence type="ECO:0000313" key="11">
    <source>
        <dbReference type="Proteomes" id="UP001500713"/>
    </source>
</evidence>
<keyword evidence="11" id="KW-1185">Reference proteome</keyword>
<keyword evidence="2" id="KW-1003">Cell membrane</keyword>
<dbReference type="Pfam" id="PF18967">
    <property type="entry name" value="PycTM"/>
    <property type="match status" value="1"/>
</dbReference>
<evidence type="ECO:0000256" key="2">
    <source>
        <dbReference type="ARBA" id="ARBA00022475"/>
    </source>
</evidence>
<comment type="subcellular location">
    <subcellularLocation>
        <location evidence="1">Cell membrane</location>
    </subcellularLocation>
</comment>
<dbReference type="InterPro" id="IPR043760">
    <property type="entry name" value="PycTM_dom"/>
</dbReference>
<keyword evidence="4" id="KW-0547">Nucleotide-binding</keyword>
<reference evidence="10 11" key="1">
    <citation type="journal article" date="2019" name="Int. J. Syst. Evol. Microbiol.">
        <title>The Global Catalogue of Microorganisms (GCM) 10K type strain sequencing project: providing services to taxonomists for standard genome sequencing and annotation.</title>
        <authorList>
            <consortium name="The Broad Institute Genomics Platform"/>
            <consortium name="The Broad Institute Genome Sequencing Center for Infectious Disease"/>
            <person name="Wu L."/>
            <person name="Ma J."/>
        </authorList>
    </citation>
    <scope>NUCLEOTIDE SEQUENCE [LARGE SCALE GENOMIC DNA]</scope>
    <source>
        <strain evidence="10 11">JCM 14162</strain>
    </source>
</reference>
<evidence type="ECO:0000256" key="6">
    <source>
        <dbReference type="ARBA" id="ARBA00023118"/>
    </source>
</evidence>
<keyword evidence="6" id="KW-0051">Antiviral defense</keyword>
<feature type="transmembrane region" description="Helical" evidence="8">
    <location>
        <begin position="56"/>
        <end position="78"/>
    </location>
</feature>
<evidence type="ECO:0000256" key="7">
    <source>
        <dbReference type="ARBA" id="ARBA00023136"/>
    </source>
</evidence>
<keyword evidence="3 8" id="KW-0812">Transmembrane</keyword>
<protein>
    <recommendedName>
        <fullName evidence="9">Pycsar effector protein domain-containing protein</fullName>
    </recommendedName>
</protein>
<evidence type="ECO:0000256" key="3">
    <source>
        <dbReference type="ARBA" id="ARBA00022692"/>
    </source>
</evidence>
<dbReference type="Proteomes" id="UP001500713">
    <property type="component" value="Unassembled WGS sequence"/>
</dbReference>
<gene>
    <name evidence="10" type="ORF">GCM10009096_06730</name>
</gene>